<keyword evidence="2" id="KW-1185">Reference proteome</keyword>
<evidence type="ECO:0000313" key="1">
    <source>
        <dbReference type="EMBL" id="MDN0013499.1"/>
    </source>
</evidence>
<dbReference type="EMBL" id="JAUDZE010000001">
    <property type="protein sequence ID" value="MDN0013499.1"/>
    <property type="molecule type" value="Genomic_DNA"/>
</dbReference>
<dbReference type="RefSeq" id="WP_267979728.1">
    <property type="nucleotide sequence ID" value="NZ_JAPQKF010000001.1"/>
</dbReference>
<evidence type="ECO:0000313" key="2">
    <source>
        <dbReference type="Proteomes" id="UP001168524"/>
    </source>
</evidence>
<comment type="caution">
    <text evidence="1">The sequence shown here is derived from an EMBL/GenBank/DDBJ whole genome shotgun (WGS) entry which is preliminary data.</text>
</comment>
<gene>
    <name evidence="1" type="ORF">QTA56_04475</name>
</gene>
<dbReference type="Proteomes" id="UP001168524">
    <property type="component" value="Unassembled WGS sequence"/>
</dbReference>
<proteinExistence type="predicted"/>
<name>A0ABT7WLD6_9GAMM</name>
<organism evidence="1 2">
    <name type="scientific">Acinetobacter thutiue</name>
    <dbReference type="NCBI Taxonomy" id="2998078"/>
    <lineage>
        <taxon>Bacteria</taxon>
        <taxon>Pseudomonadati</taxon>
        <taxon>Pseudomonadota</taxon>
        <taxon>Gammaproteobacteria</taxon>
        <taxon>Moraxellales</taxon>
        <taxon>Moraxellaceae</taxon>
        <taxon>Acinetobacter</taxon>
    </lineage>
</organism>
<protein>
    <submittedName>
        <fullName evidence="1">Uncharacterized protein</fullName>
    </submittedName>
</protein>
<accession>A0ABT7WLD6</accession>
<sequence>MSLNTIYLWEPEIFTGKVPSEDDSYQVAFELHQQYSHIPSHGKTLKAWLTSFANKVCDPLYQAYFSEHTQKWVQQIRHKFDQETCAVVQLDALEQVEQNDAMYRVFYEAVHETGVGFYEPNYNVWAIGELQSPENAVVMMLQPYLLKPLEIKQEPASVSSGPQSQVEAVVELSQFPIPQNMPEAEQLISQWFEHQSYTKNLELSVFNVAHDFISNWGNLGKPQLAKDTGYRCFLLTQEQVGIFYQLKMVLRKLTISPMLSFAMDFTDHFIPQHLQEQLPERLIFRLRSMDVHKNTGLKNSTEPCFALTGRWDTQTDIQEFFQNLDAYINFIFSNLGQGRLETLQAWAYGDMPADIKIDLDFRFELMMIALSQDEDYLGKRYQHHKTLLTLNKARVHDLGLLEDSYKFCQKLIKIVKDEETALQPYEAKS</sequence>
<reference evidence="1" key="1">
    <citation type="submission" date="2023-06" db="EMBL/GenBank/DDBJ databases">
        <title>Two novel species of Acinetobacter isolated from motorbike repairing workshop in Vietnam.</title>
        <authorList>
            <person name="Le N.T.T."/>
        </authorList>
    </citation>
    <scope>NUCLEOTIDE SEQUENCE</scope>
    <source>
        <strain evidence="1">VNH17</strain>
    </source>
</reference>